<dbReference type="STRING" id="1561998.A0A1I7UUA8"/>
<dbReference type="Pfam" id="PF00169">
    <property type="entry name" value="PH"/>
    <property type="match status" value="1"/>
</dbReference>
<keyword evidence="5" id="KW-1185">Reference proteome</keyword>
<dbReference type="FunFam" id="1.10.472.80:FF:000090">
    <property type="entry name" value="TBC (Tre-2/Bub2/Cdc16) domain family"/>
    <property type="match status" value="1"/>
</dbReference>
<dbReference type="SMART" id="SM00164">
    <property type="entry name" value="TBC"/>
    <property type="match status" value="1"/>
</dbReference>
<feature type="compositionally biased region" description="Polar residues" evidence="2">
    <location>
        <begin position="206"/>
        <end position="222"/>
    </location>
</feature>
<dbReference type="FunFam" id="1.10.8.270:FF:000052">
    <property type="entry name" value="Predicted protein"/>
    <property type="match status" value="1"/>
</dbReference>
<feature type="compositionally biased region" description="Polar residues" evidence="2">
    <location>
        <begin position="133"/>
        <end position="144"/>
    </location>
</feature>
<reference evidence="6" key="1">
    <citation type="submission" date="2016-11" db="UniProtKB">
        <authorList>
            <consortium name="WormBaseParasite"/>
        </authorList>
    </citation>
    <scope>IDENTIFICATION</scope>
</reference>
<dbReference type="eggNOG" id="KOG2058">
    <property type="taxonomic scope" value="Eukaryota"/>
</dbReference>
<protein>
    <submittedName>
        <fullName evidence="6">PH domain-containing protein</fullName>
    </submittedName>
</protein>
<evidence type="ECO:0000259" key="3">
    <source>
        <dbReference type="PROSITE" id="PS50003"/>
    </source>
</evidence>
<dbReference type="InterPro" id="IPR011993">
    <property type="entry name" value="PH-like_dom_sf"/>
</dbReference>
<dbReference type="InterPro" id="IPR000195">
    <property type="entry name" value="Rab-GAP-TBC_dom"/>
</dbReference>
<evidence type="ECO:0000313" key="5">
    <source>
        <dbReference type="Proteomes" id="UP000095282"/>
    </source>
</evidence>
<dbReference type="CDD" id="cd01265">
    <property type="entry name" value="PH_TBC1D2A"/>
    <property type="match status" value="1"/>
</dbReference>
<proteinExistence type="predicted"/>
<feature type="domain" description="Rab-GAP TBC" evidence="4">
    <location>
        <begin position="636"/>
        <end position="835"/>
    </location>
</feature>
<feature type="domain" description="PH" evidence="3">
    <location>
        <begin position="16"/>
        <end position="113"/>
    </location>
</feature>
<dbReference type="GO" id="GO:0005096">
    <property type="term" value="F:GTPase activator activity"/>
    <property type="evidence" value="ECO:0007669"/>
    <property type="project" value="TreeGrafter"/>
</dbReference>
<evidence type="ECO:0000259" key="4">
    <source>
        <dbReference type="PROSITE" id="PS50086"/>
    </source>
</evidence>
<dbReference type="GO" id="GO:0031267">
    <property type="term" value="F:small GTPase binding"/>
    <property type="evidence" value="ECO:0007669"/>
    <property type="project" value="TreeGrafter"/>
</dbReference>
<feature type="coiled-coil region" evidence="1">
    <location>
        <begin position="461"/>
        <end position="502"/>
    </location>
</feature>
<dbReference type="PANTHER" id="PTHR47219:SF20">
    <property type="entry name" value="TBC1 DOMAIN FAMILY MEMBER 2B"/>
    <property type="match status" value="1"/>
</dbReference>
<dbReference type="Gene3D" id="1.10.472.80">
    <property type="entry name" value="Ypt/Rab-GAP domain of gyp1p, domain 3"/>
    <property type="match status" value="1"/>
</dbReference>
<dbReference type="InterPro" id="IPR050302">
    <property type="entry name" value="Rab_GAP_TBC_domain"/>
</dbReference>
<dbReference type="InterPro" id="IPR035969">
    <property type="entry name" value="Rab-GAP_TBC_sf"/>
</dbReference>
<name>A0A1I7UUA8_9PELO</name>
<dbReference type="Pfam" id="PF00566">
    <property type="entry name" value="RabGAP-TBC"/>
    <property type="match status" value="1"/>
</dbReference>
<dbReference type="SMART" id="SM00233">
    <property type="entry name" value="PH"/>
    <property type="match status" value="1"/>
</dbReference>
<dbReference type="AlphaFoldDB" id="A0A1I7UUA8"/>
<dbReference type="Proteomes" id="UP000095282">
    <property type="component" value="Unplaced"/>
</dbReference>
<evidence type="ECO:0000313" key="6">
    <source>
        <dbReference type="WBParaSite" id="Csp11.Scaffold630.g19419.t1"/>
    </source>
</evidence>
<dbReference type="WBParaSite" id="Csp11.Scaffold630.g19419.t1">
    <property type="protein sequence ID" value="Csp11.Scaffold630.g19419.t1"/>
    <property type="gene ID" value="Csp11.Scaffold630.g19419"/>
</dbReference>
<feature type="compositionally biased region" description="Polar residues" evidence="2">
    <location>
        <begin position="164"/>
        <end position="182"/>
    </location>
</feature>
<dbReference type="SUPFAM" id="SSF50729">
    <property type="entry name" value="PH domain-like"/>
    <property type="match status" value="1"/>
</dbReference>
<dbReference type="Gene3D" id="1.10.8.270">
    <property type="entry name" value="putative rabgap domain of human tbc1 domain family member 14 like domains"/>
    <property type="match status" value="1"/>
</dbReference>
<evidence type="ECO:0000256" key="2">
    <source>
        <dbReference type="SAM" id="MobiDB-lite"/>
    </source>
</evidence>
<feature type="compositionally biased region" description="Acidic residues" evidence="2">
    <location>
        <begin position="185"/>
        <end position="198"/>
    </location>
</feature>
<evidence type="ECO:0000256" key="1">
    <source>
        <dbReference type="SAM" id="Coils"/>
    </source>
</evidence>
<dbReference type="PANTHER" id="PTHR47219">
    <property type="entry name" value="RAB GTPASE-ACTIVATING PROTEIN 1-LIKE"/>
    <property type="match status" value="1"/>
</dbReference>
<accession>A0A1I7UUA8</accession>
<dbReference type="Gene3D" id="2.30.29.30">
    <property type="entry name" value="Pleckstrin-homology domain (PH domain)/Phosphotyrosine-binding domain (PTB)"/>
    <property type="match status" value="1"/>
</dbReference>
<dbReference type="SUPFAM" id="SSF47923">
    <property type="entry name" value="Ypt/Rab-GAP domain of gyp1p"/>
    <property type="match status" value="2"/>
</dbReference>
<dbReference type="PROSITE" id="PS50086">
    <property type="entry name" value="TBC_RABGAP"/>
    <property type="match status" value="1"/>
</dbReference>
<dbReference type="InterPro" id="IPR001849">
    <property type="entry name" value="PH_domain"/>
</dbReference>
<feature type="coiled-coil region" evidence="1">
    <location>
        <begin position="292"/>
        <end position="395"/>
    </location>
</feature>
<keyword evidence="1" id="KW-0175">Coiled coil</keyword>
<sequence>MSATATISPPARELRTSAICGYLHRIEVRSIGLITRRRYWFALCDTTPYLYWYKDSDDIKCIGRVSLSGAAFTYDPKEKGRFEIHSNNEVIVLECSSDKQRNEWMKALQSTRKRSWKTAKSKSDSSLDISSLTGRNSSAVLEQESSSPSPVPPPRSPKPKKRTQFPSENVPESSADSETTVTFADDIEKETESTENTEEDKPPVEQPSTEWYLNPNGQLNERSLQMPKTIESPESVLKRLADQSIEAPFRAIRRNLSSWRGSRQNTVDEPVLGSRFQKGTVSSVDLPPEEKVIELTDKVASLEEVVDSLRAALLLSQRNNEALKKIEDMGENNEEMREYLLEKERQVTELHISNSMNARRVRDLEDQNLKLEDTINDLQQSVEAFRESLRTKEELILRMCEEENREDLLGSIADRSLNISTDANGIVSDVEVPEGILVDVSSVDCEEATRRVLDEENVKDIGELQDLVEGYRTQNQFLNAEIVELHAIIQSLEDREKKLIRQNFDLEACYYQLKSRYLMVLNHFKSPTKPGKIMEPGVLKELLEESARTPRESQQNLTDQLGFYHKDDYSKSDDLLDTATFYMKKAGDIVEATKLEQSEEYMKWLQSWDSFLVNNTVSRQVAIMTSPDLKTLIRTGVPPAYRGRVWKSIVTHWVKDKQSELGNGYYQSMLKKAGTKKQDGSYDAAIKQIDLDLARTLPTNKLFDEPDSANIEKLRNVLYAFRYHNSHVGYCQGLNRLAAIALLYLDEQDAFWFLVACVEHLQPEGYYTSSLIGAVADQKVLRDLVAEKLPKLAAHLRSLEVDLSLFALCWFLTCFVDVLPHSIYLTIFDAFLYEGNKVLFRFALALLKICEPHVLQCKTIGTVHQCLSKAQEHITDFKSLAQVAFNELNPFPQKTIETKRQLYVTQLRDTGHCM</sequence>
<dbReference type="FunFam" id="2.30.29.30:FF:000558">
    <property type="entry name" value="TBC (Tre-2/Bub2/Cdc16) domain family"/>
    <property type="match status" value="1"/>
</dbReference>
<organism evidence="5 6">
    <name type="scientific">Caenorhabditis tropicalis</name>
    <dbReference type="NCBI Taxonomy" id="1561998"/>
    <lineage>
        <taxon>Eukaryota</taxon>
        <taxon>Metazoa</taxon>
        <taxon>Ecdysozoa</taxon>
        <taxon>Nematoda</taxon>
        <taxon>Chromadorea</taxon>
        <taxon>Rhabditida</taxon>
        <taxon>Rhabditina</taxon>
        <taxon>Rhabditomorpha</taxon>
        <taxon>Rhabditoidea</taxon>
        <taxon>Rhabditidae</taxon>
        <taxon>Peloderinae</taxon>
        <taxon>Caenorhabditis</taxon>
    </lineage>
</organism>
<feature type="region of interest" description="Disordered" evidence="2">
    <location>
        <begin position="125"/>
        <end position="222"/>
    </location>
</feature>
<dbReference type="PROSITE" id="PS50003">
    <property type="entry name" value="PH_DOMAIN"/>
    <property type="match status" value="1"/>
</dbReference>